<organism evidence="1">
    <name type="scientific">Sesamum angustifolium</name>
    <dbReference type="NCBI Taxonomy" id="2727405"/>
    <lineage>
        <taxon>Eukaryota</taxon>
        <taxon>Viridiplantae</taxon>
        <taxon>Streptophyta</taxon>
        <taxon>Embryophyta</taxon>
        <taxon>Tracheophyta</taxon>
        <taxon>Spermatophyta</taxon>
        <taxon>Magnoliopsida</taxon>
        <taxon>eudicotyledons</taxon>
        <taxon>Gunneridae</taxon>
        <taxon>Pentapetalae</taxon>
        <taxon>asterids</taxon>
        <taxon>lamiids</taxon>
        <taxon>Lamiales</taxon>
        <taxon>Pedaliaceae</taxon>
        <taxon>Sesamum</taxon>
    </lineage>
</organism>
<gene>
    <name evidence="1" type="ORF">Sangu_2763000</name>
</gene>
<sequence length="65" mass="7090">MLGAIQRIVSAAIQEQVAMLDPAHVATLSDMDAPEEEVEWDVPLLVPPVGKRQRVPPLVPQKVPL</sequence>
<proteinExistence type="predicted"/>
<dbReference type="EMBL" id="JACGWK010001569">
    <property type="protein sequence ID" value="KAL0285827.1"/>
    <property type="molecule type" value="Genomic_DNA"/>
</dbReference>
<name>A0AAW2IUW4_9LAMI</name>
<evidence type="ECO:0000313" key="1">
    <source>
        <dbReference type="EMBL" id="KAL0285827.1"/>
    </source>
</evidence>
<dbReference type="AlphaFoldDB" id="A0AAW2IUW4"/>
<reference evidence="1" key="1">
    <citation type="submission" date="2020-06" db="EMBL/GenBank/DDBJ databases">
        <authorList>
            <person name="Li T."/>
            <person name="Hu X."/>
            <person name="Zhang T."/>
            <person name="Song X."/>
            <person name="Zhang H."/>
            <person name="Dai N."/>
            <person name="Sheng W."/>
            <person name="Hou X."/>
            <person name="Wei L."/>
        </authorList>
    </citation>
    <scope>NUCLEOTIDE SEQUENCE</scope>
    <source>
        <strain evidence="1">G01</strain>
        <tissue evidence="1">Leaf</tissue>
    </source>
</reference>
<accession>A0AAW2IUW4</accession>
<reference evidence="1" key="2">
    <citation type="journal article" date="2024" name="Plant">
        <title>Genomic evolution and insights into agronomic trait innovations of Sesamum species.</title>
        <authorList>
            <person name="Miao H."/>
            <person name="Wang L."/>
            <person name="Qu L."/>
            <person name="Liu H."/>
            <person name="Sun Y."/>
            <person name="Le M."/>
            <person name="Wang Q."/>
            <person name="Wei S."/>
            <person name="Zheng Y."/>
            <person name="Lin W."/>
            <person name="Duan Y."/>
            <person name="Cao H."/>
            <person name="Xiong S."/>
            <person name="Wang X."/>
            <person name="Wei L."/>
            <person name="Li C."/>
            <person name="Ma Q."/>
            <person name="Ju M."/>
            <person name="Zhao R."/>
            <person name="Li G."/>
            <person name="Mu C."/>
            <person name="Tian Q."/>
            <person name="Mei H."/>
            <person name="Zhang T."/>
            <person name="Gao T."/>
            <person name="Zhang H."/>
        </authorList>
    </citation>
    <scope>NUCLEOTIDE SEQUENCE</scope>
    <source>
        <strain evidence="1">G01</strain>
    </source>
</reference>
<protein>
    <submittedName>
        <fullName evidence="1">Uncharacterized protein</fullName>
    </submittedName>
</protein>
<comment type="caution">
    <text evidence="1">The sequence shown here is derived from an EMBL/GenBank/DDBJ whole genome shotgun (WGS) entry which is preliminary data.</text>
</comment>